<comment type="caution">
    <text evidence="1">The sequence shown here is derived from an EMBL/GenBank/DDBJ whole genome shotgun (WGS) entry which is preliminary data.</text>
</comment>
<evidence type="ECO:0000313" key="1">
    <source>
        <dbReference type="EMBL" id="PZO20690.1"/>
    </source>
</evidence>
<gene>
    <name evidence="1" type="ORF">DCF25_06205</name>
</gene>
<dbReference type="EMBL" id="QBMC01000027">
    <property type="protein sequence ID" value="PZO20690.1"/>
    <property type="molecule type" value="Genomic_DNA"/>
</dbReference>
<name>A0A2W4UN47_9CYAN</name>
<evidence type="ECO:0000313" key="2">
    <source>
        <dbReference type="Proteomes" id="UP000249354"/>
    </source>
</evidence>
<organism evidence="1 2">
    <name type="scientific">Leptolyngbya foveolarum</name>
    <dbReference type="NCBI Taxonomy" id="47253"/>
    <lineage>
        <taxon>Bacteria</taxon>
        <taxon>Bacillati</taxon>
        <taxon>Cyanobacteriota</taxon>
        <taxon>Cyanophyceae</taxon>
        <taxon>Leptolyngbyales</taxon>
        <taxon>Leptolyngbyaceae</taxon>
        <taxon>Leptolyngbya group</taxon>
        <taxon>Leptolyngbya</taxon>
    </lineage>
</organism>
<sequence length="64" mass="7245">MAHSSTDSVSAAHDADLWNSLKRAIANSSGFQSWRSEQSFIPEDKSVEQLVRLYLRETLETLAY</sequence>
<reference evidence="1 2" key="2">
    <citation type="submission" date="2018-06" db="EMBL/GenBank/DDBJ databases">
        <title>Metagenomic assembly of (sub)arctic Cyanobacteria and their associated microbiome from non-axenic cultures.</title>
        <authorList>
            <person name="Baurain D."/>
        </authorList>
    </citation>
    <scope>NUCLEOTIDE SEQUENCE [LARGE SCALE GENOMIC DNA]</scope>
    <source>
        <strain evidence="1">ULC129bin1</strain>
    </source>
</reference>
<dbReference type="AlphaFoldDB" id="A0A2W4UN47"/>
<dbReference type="Proteomes" id="UP000249354">
    <property type="component" value="Unassembled WGS sequence"/>
</dbReference>
<protein>
    <submittedName>
        <fullName evidence="1">Uncharacterized protein</fullName>
    </submittedName>
</protein>
<proteinExistence type="predicted"/>
<reference evidence="2" key="1">
    <citation type="submission" date="2018-04" db="EMBL/GenBank/DDBJ databases">
        <authorList>
            <person name="Cornet L."/>
        </authorList>
    </citation>
    <scope>NUCLEOTIDE SEQUENCE [LARGE SCALE GENOMIC DNA]</scope>
</reference>
<accession>A0A2W4UN47</accession>